<protein>
    <submittedName>
        <fullName evidence="3">WW domain-containing protein</fullName>
    </submittedName>
</protein>
<evidence type="ECO:0000313" key="2">
    <source>
        <dbReference type="Proteomes" id="UP000095280"/>
    </source>
</evidence>
<evidence type="ECO:0000313" key="3">
    <source>
        <dbReference type="WBParaSite" id="maker-unitig_38007-snap-gene-0.2-mRNA-1"/>
    </source>
</evidence>
<feature type="region of interest" description="Disordered" evidence="1">
    <location>
        <begin position="79"/>
        <end position="111"/>
    </location>
</feature>
<sequence>GSGPPILRAAAALEGRIARVLLATAQPRCQAVSRATPRTAAERVRPETDRERSERWLLEGREYHNLPDNWDALVQQQQWRAASQASSRPESPVADESADGSGLLRGTELTPRTAAMVGGRPGAASWRAATGTTAGIRALARLRVLGAFSDGAGLMNTSACPGPPLATCPADRGSTNFHGASLAAAPGCQKQQPQQQAKSSKGVNFDTDVMVAMVTDPSQSILDQEQLLRDSKPAAGFVAMATVGNDALQDRSCTTCREATTARS</sequence>
<feature type="compositionally biased region" description="Low complexity" evidence="1">
    <location>
        <begin position="79"/>
        <end position="88"/>
    </location>
</feature>
<name>A0A1I8FKP2_9PLAT</name>
<keyword evidence="2" id="KW-1185">Reference proteome</keyword>
<dbReference type="AlphaFoldDB" id="A0A1I8FKP2"/>
<feature type="compositionally biased region" description="Basic and acidic residues" evidence="1">
    <location>
        <begin position="40"/>
        <end position="52"/>
    </location>
</feature>
<accession>A0A1I8FKP2</accession>
<dbReference type="WBParaSite" id="maker-unitig_38007-snap-gene-0.2-mRNA-1">
    <property type="protein sequence ID" value="maker-unitig_38007-snap-gene-0.2-mRNA-1"/>
    <property type="gene ID" value="maker-unitig_38007-snap-gene-0.2"/>
</dbReference>
<proteinExistence type="predicted"/>
<feature type="region of interest" description="Disordered" evidence="1">
    <location>
        <begin position="33"/>
        <end position="52"/>
    </location>
</feature>
<evidence type="ECO:0000256" key="1">
    <source>
        <dbReference type="SAM" id="MobiDB-lite"/>
    </source>
</evidence>
<organism evidence="2 3">
    <name type="scientific">Macrostomum lignano</name>
    <dbReference type="NCBI Taxonomy" id="282301"/>
    <lineage>
        <taxon>Eukaryota</taxon>
        <taxon>Metazoa</taxon>
        <taxon>Spiralia</taxon>
        <taxon>Lophotrochozoa</taxon>
        <taxon>Platyhelminthes</taxon>
        <taxon>Rhabditophora</taxon>
        <taxon>Macrostomorpha</taxon>
        <taxon>Macrostomida</taxon>
        <taxon>Macrostomidae</taxon>
        <taxon>Macrostomum</taxon>
    </lineage>
</organism>
<reference evidence="3" key="1">
    <citation type="submission" date="2016-11" db="UniProtKB">
        <authorList>
            <consortium name="WormBaseParasite"/>
        </authorList>
    </citation>
    <scope>IDENTIFICATION</scope>
</reference>
<dbReference type="Proteomes" id="UP000095280">
    <property type="component" value="Unplaced"/>
</dbReference>